<dbReference type="SUPFAM" id="SSF88659">
    <property type="entry name" value="Sigma3 and sigma4 domains of RNA polymerase sigma factors"/>
    <property type="match status" value="1"/>
</dbReference>
<sequence length="112" mass="13210">METETIDHYRQALKRAAWRERYRQRVRYAREWAWSETGRENMEADPNVLGAELSMREYLELIPFDNGREVIKALFAEGKTETAAAAELQISQQGVNKWKRKSLEHLRQSLSL</sequence>
<reference evidence="2" key="1">
    <citation type="journal article" date="2019" name="Int. J. Syst. Evol. Microbiol.">
        <title>The Global Catalogue of Microorganisms (GCM) 10K type strain sequencing project: providing services to taxonomists for standard genome sequencing and annotation.</title>
        <authorList>
            <consortium name="The Broad Institute Genomics Platform"/>
            <consortium name="The Broad Institute Genome Sequencing Center for Infectious Disease"/>
            <person name="Wu L."/>
            <person name="Ma J."/>
        </authorList>
    </citation>
    <scope>NUCLEOTIDE SEQUENCE [LARGE SCALE GENOMIC DNA]</scope>
    <source>
        <strain evidence="2">CGMCC 1.6964</strain>
    </source>
</reference>
<evidence type="ECO:0000313" key="1">
    <source>
        <dbReference type="EMBL" id="GGN97858.1"/>
    </source>
</evidence>
<organism evidence="1 2">
    <name type="scientific">Saccharibacillus kuerlensis</name>
    <dbReference type="NCBI Taxonomy" id="459527"/>
    <lineage>
        <taxon>Bacteria</taxon>
        <taxon>Bacillati</taxon>
        <taxon>Bacillota</taxon>
        <taxon>Bacilli</taxon>
        <taxon>Bacillales</taxon>
        <taxon>Paenibacillaceae</taxon>
        <taxon>Saccharibacillus</taxon>
    </lineage>
</organism>
<gene>
    <name evidence="1" type="ORF">GCM10010969_16200</name>
</gene>
<name>A0ABQ2KZW6_9BACL</name>
<proteinExistence type="predicted"/>
<dbReference type="EMBL" id="BMLN01000004">
    <property type="protein sequence ID" value="GGN97858.1"/>
    <property type="molecule type" value="Genomic_DNA"/>
</dbReference>
<dbReference type="RefSeq" id="WP_018977151.1">
    <property type="nucleotide sequence ID" value="NZ_BMLN01000004.1"/>
</dbReference>
<dbReference type="InterPro" id="IPR013324">
    <property type="entry name" value="RNA_pol_sigma_r3/r4-like"/>
</dbReference>
<accession>A0ABQ2KZW6</accession>
<keyword evidence="2" id="KW-1185">Reference proteome</keyword>
<evidence type="ECO:0000313" key="2">
    <source>
        <dbReference type="Proteomes" id="UP000606653"/>
    </source>
</evidence>
<dbReference type="Proteomes" id="UP000606653">
    <property type="component" value="Unassembled WGS sequence"/>
</dbReference>
<protein>
    <recommendedName>
        <fullName evidence="3">Sigma-70 family RNA polymerase sigma factor</fullName>
    </recommendedName>
</protein>
<comment type="caution">
    <text evidence="1">The sequence shown here is derived from an EMBL/GenBank/DDBJ whole genome shotgun (WGS) entry which is preliminary data.</text>
</comment>
<dbReference type="InterPro" id="IPR036388">
    <property type="entry name" value="WH-like_DNA-bd_sf"/>
</dbReference>
<dbReference type="Gene3D" id="1.10.10.10">
    <property type="entry name" value="Winged helix-like DNA-binding domain superfamily/Winged helix DNA-binding domain"/>
    <property type="match status" value="1"/>
</dbReference>
<evidence type="ECO:0008006" key="3">
    <source>
        <dbReference type="Google" id="ProtNLM"/>
    </source>
</evidence>